<dbReference type="AlphaFoldDB" id="A0A6C0EWF1"/>
<keyword evidence="1" id="KW-0472">Membrane</keyword>
<organism evidence="2">
    <name type="scientific">viral metagenome</name>
    <dbReference type="NCBI Taxonomy" id="1070528"/>
    <lineage>
        <taxon>unclassified sequences</taxon>
        <taxon>metagenomes</taxon>
        <taxon>organismal metagenomes</taxon>
    </lineage>
</organism>
<dbReference type="EMBL" id="MN738957">
    <property type="protein sequence ID" value="QHT33041.1"/>
    <property type="molecule type" value="Genomic_DNA"/>
</dbReference>
<evidence type="ECO:0000256" key="1">
    <source>
        <dbReference type="SAM" id="Phobius"/>
    </source>
</evidence>
<name>A0A6C0EWF1_9ZZZZ</name>
<sequence>MKNFTTKIILLSITTFLIFGFIDSLFFGLFLDEGLANFFSKLGIRRDNSDIMVGSLSGSIAIIISSYIKNYSKNIFGELIEHPALDIIGILLGTFLYILLIREYRKGIVQY</sequence>
<evidence type="ECO:0000313" key="2">
    <source>
        <dbReference type="EMBL" id="QHT33041.1"/>
    </source>
</evidence>
<reference evidence="2" key="1">
    <citation type="journal article" date="2020" name="Nature">
        <title>Giant virus diversity and host interactions through global metagenomics.</title>
        <authorList>
            <person name="Schulz F."/>
            <person name="Roux S."/>
            <person name="Paez-Espino D."/>
            <person name="Jungbluth S."/>
            <person name="Walsh D.A."/>
            <person name="Denef V.J."/>
            <person name="McMahon K.D."/>
            <person name="Konstantinidis K.T."/>
            <person name="Eloe-Fadrosh E.A."/>
            <person name="Kyrpides N.C."/>
            <person name="Woyke T."/>
        </authorList>
    </citation>
    <scope>NUCLEOTIDE SEQUENCE</scope>
    <source>
        <strain evidence="2">GVMAG-M-3300009161-34</strain>
    </source>
</reference>
<proteinExistence type="predicted"/>
<protein>
    <submittedName>
        <fullName evidence="2">Uncharacterized protein</fullName>
    </submittedName>
</protein>
<feature type="transmembrane region" description="Helical" evidence="1">
    <location>
        <begin position="6"/>
        <end position="31"/>
    </location>
</feature>
<feature type="transmembrane region" description="Helical" evidence="1">
    <location>
        <begin position="80"/>
        <end position="101"/>
    </location>
</feature>
<keyword evidence="1" id="KW-1133">Transmembrane helix</keyword>
<accession>A0A6C0EWF1</accession>
<keyword evidence="1" id="KW-0812">Transmembrane</keyword>